<dbReference type="Pfam" id="PF25212">
    <property type="entry name" value="HVO_A0114"/>
    <property type="match status" value="1"/>
</dbReference>
<evidence type="ECO:0000313" key="3">
    <source>
        <dbReference type="Proteomes" id="UP001596547"/>
    </source>
</evidence>
<evidence type="ECO:0008006" key="4">
    <source>
        <dbReference type="Google" id="ProtNLM"/>
    </source>
</evidence>
<evidence type="ECO:0000256" key="1">
    <source>
        <dbReference type="SAM" id="MobiDB-lite"/>
    </source>
</evidence>
<dbReference type="AlphaFoldDB" id="A0ABD6A9F1"/>
<organism evidence="2 3">
    <name type="scientific">Halomarina halobia</name>
    <dbReference type="NCBI Taxonomy" id="3033386"/>
    <lineage>
        <taxon>Archaea</taxon>
        <taxon>Methanobacteriati</taxon>
        <taxon>Methanobacteriota</taxon>
        <taxon>Stenosarchaea group</taxon>
        <taxon>Halobacteria</taxon>
        <taxon>Halobacteriales</taxon>
        <taxon>Natronomonadaceae</taxon>
        <taxon>Halomarina</taxon>
    </lineage>
</organism>
<evidence type="ECO:0000313" key="2">
    <source>
        <dbReference type="EMBL" id="MFC7317027.1"/>
    </source>
</evidence>
<proteinExistence type="predicted"/>
<gene>
    <name evidence="2" type="ORF">ACFQPE_09490</name>
</gene>
<comment type="caution">
    <text evidence="2">The sequence shown here is derived from an EMBL/GenBank/DDBJ whole genome shotgun (WGS) entry which is preliminary data.</text>
</comment>
<dbReference type="GeneID" id="79316320"/>
<reference evidence="2 3" key="1">
    <citation type="journal article" date="2019" name="Int. J. Syst. Evol. Microbiol.">
        <title>The Global Catalogue of Microorganisms (GCM) 10K type strain sequencing project: providing services to taxonomists for standard genome sequencing and annotation.</title>
        <authorList>
            <consortium name="The Broad Institute Genomics Platform"/>
            <consortium name="The Broad Institute Genome Sequencing Center for Infectious Disease"/>
            <person name="Wu L."/>
            <person name="Ma J."/>
        </authorList>
    </citation>
    <scope>NUCLEOTIDE SEQUENCE [LARGE SCALE GENOMIC DNA]</scope>
    <source>
        <strain evidence="2 3">PSR21</strain>
    </source>
</reference>
<name>A0ABD6A9F1_9EURY</name>
<keyword evidence="3" id="KW-1185">Reference proteome</keyword>
<dbReference type="EMBL" id="JBHTBF010000002">
    <property type="protein sequence ID" value="MFC7317027.1"/>
    <property type="molecule type" value="Genomic_DNA"/>
</dbReference>
<feature type="region of interest" description="Disordered" evidence="1">
    <location>
        <begin position="1"/>
        <end position="28"/>
    </location>
</feature>
<protein>
    <recommendedName>
        <fullName evidence="4">Transcriptional regulator</fullName>
    </recommendedName>
</protein>
<dbReference type="Proteomes" id="UP001596547">
    <property type="component" value="Unassembled WGS sequence"/>
</dbReference>
<dbReference type="RefSeq" id="WP_276303713.1">
    <property type="nucleotide sequence ID" value="NZ_CP119992.1"/>
</dbReference>
<accession>A0ABD6A9F1</accession>
<sequence length="171" mass="19209">MFGGRRGDGLSGKEKRLERLGGPIQHTGDTTTMTMMDAFDGGPTSRTLLVTVDSDGEFYRAGREAIERLERGDSIETRDTFSLPSVELLFETFTPRTIQLLETIADAEPGSIRETARLVERDVKNVHEELSELARLGLIQFEQAGRAKRPRFPYEEIVISLPFDQCTTSRQ</sequence>
<feature type="compositionally biased region" description="Basic and acidic residues" evidence="1">
    <location>
        <begin position="1"/>
        <end position="19"/>
    </location>
</feature>